<dbReference type="PANTHER" id="PTHR35561">
    <property type="entry name" value="RNA 2',3'-CYCLIC PHOSPHODIESTERASE"/>
    <property type="match status" value="1"/>
</dbReference>
<proteinExistence type="inferred from homology"/>
<dbReference type="STRING" id="1129374.AJE_16299"/>
<keyword evidence="3" id="KW-0436">Ligase</keyword>
<sequence length="174" mass="19907">MESRRLFFSLCFSAQQQQLLAPYQQQALQACPSAKAVAVTNLHLTLFFLGQVTAEQQQLLLQSAAKLRSAAFELQLDYLAGFRQPKILYLAPSSIPPALLLLQQQLAQFCQVQGFTEPHAEYRPHITLARQALFEGQQRVTPLRLKVREFALYQSRRESEALEYLPLQRFKLIS</sequence>
<dbReference type="InterPro" id="IPR004175">
    <property type="entry name" value="RNA_CPDase"/>
</dbReference>
<dbReference type="SUPFAM" id="SSF55144">
    <property type="entry name" value="LigT-like"/>
    <property type="match status" value="1"/>
</dbReference>
<keyword evidence="1 2" id="KW-0378">Hydrolase</keyword>
<dbReference type="eggNOG" id="COG1514">
    <property type="taxonomic scope" value="Bacteria"/>
</dbReference>
<dbReference type="EC" id="3.1.4.58" evidence="2"/>
<dbReference type="AlphaFoldDB" id="H3ZIP7"/>
<dbReference type="GO" id="GO:0004113">
    <property type="term" value="F:2',3'-cyclic-nucleotide 3'-phosphodiesterase activity"/>
    <property type="evidence" value="ECO:0007669"/>
    <property type="project" value="InterPro"/>
</dbReference>
<reference evidence="3 4" key="1">
    <citation type="journal article" date="2012" name="J. Bacteriol.">
        <title>Genome Sequence of Extracellular-Protease-Producing Alishewanella jeotgali Isolated from Traditional Korean Fermented Seafood.</title>
        <authorList>
            <person name="Jung J."/>
            <person name="Chun J."/>
            <person name="Park W."/>
        </authorList>
    </citation>
    <scope>NUCLEOTIDE SEQUENCE [LARGE SCALE GENOMIC DNA]</scope>
    <source>
        <strain evidence="3 4">KCTC 22429</strain>
    </source>
</reference>
<dbReference type="Gene3D" id="3.90.1140.10">
    <property type="entry name" value="Cyclic phosphodiesterase"/>
    <property type="match status" value="1"/>
</dbReference>
<comment type="caution">
    <text evidence="3">The sequence shown here is derived from an EMBL/GenBank/DDBJ whole genome shotgun (WGS) entry which is preliminary data.</text>
</comment>
<keyword evidence="4" id="KW-1185">Reference proteome</keyword>
<comment type="similarity">
    <text evidence="2">Belongs to the 2H phosphoesterase superfamily. ThpR family.</text>
</comment>
<dbReference type="HAMAP" id="MF_01940">
    <property type="entry name" value="RNA_CPDase"/>
    <property type="match status" value="1"/>
</dbReference>
<feature type="active site" description="Proton donor" evidence="2">
    <location>
        <position position="43"/>
    </location>
</feature>
<dbReference type="Pfam" id="PF13563">
    <property type="entry name" value="2_5_RNA_ligase2"/>
    <property type="match status" value="1"/>
</dbReference>
<accession>H3ZIP7</accession>
<comment type="function">
    <text evidence="2">Hydrolyzes RNA 2',3'-cyclic phosphodiester to an RNA 2'-phosphomonoester.</text>
</comment>
<dbReference type="NCBIfam" id="TIGR02258">
    <property type="entry name" value="2_5_ligase"/>
    <property type="match status" value="1"/>
</dbReference>
<dbReference type="GO" id="GO:0016874">
    <property type="term" value="F:ligase activity"/>
    <property type="evidence" value="ECO:0007669"/>
    <property type="project" value="UniProtKB-KW"/>
</dbReference>
<dbReference type="InterPro" id="IPR009097">
    <property type="entry name" value="Cyclic_Pdiesterase"/>
</dbReference>
<dbReference type="RefSeq" id="WP_008951778.1">
    <property type="nucleotide sequence ID" value="NZ_AHTH01000051.1"/>
</dbReference>
<dbReference type="GO" id="GO:0008664">
    <property type="term" value="F:RNA 2',3'-cyclic 3'-phosphodiesterase activity"/>
    <property type="evidence" value="ECO:0007669"/>
    <property type="project" value="UniProtKB-EC"/>
</dbReference>
<dbReference type="PATRIC" id="fig|1129374.4.peg.3231"/>
<dbReference type="Proteomes" id="UP000012046">
    <property type="component" value="Unassembled WGS sequence"/>
</dbReference>
<gene>
    <name evidence="3" type="ORF">AJE_16299</name>
</gene>
<dbReference type="EMBL" id="AHTH01000051">
    <property type="protein sequence ID" value="EHR39580.1"/>
    <property type="molecule type" value="Genomic_DNA"/>
</dbReference>
<evidence type="ECO:0000256" key="1">
    <source>
        <dbReference type="ARBA" id="ARBA00022801"/>
    </source>
</evidence>
<feature type="short sequence motif" description="HXTX 2" evidence="2">
    <location>
        <begin position="125"/>
        <end position="128"/>
    </location>
</feature>
<evidence type="ECO:0000313" key="3">
    <source>
        <dbReference type="EMBL" id="EHR39580.1"/>
    </source>
</evidence>
<dbReference type="PROSITE" id="PS51257">
    <property type="entry name" value="PROKAR_LIPOPROTEIN"/>
    <property type="match status" value="1"/>
</dbReference>
<comment type="catalytic activity">
    <reaction evidence="2">
        <text>a 3'-end 2',3'-cyclophospho-ribonucleotide-RNA + H2O = a 3'-end 2'-phospho-ribonucleotide-RNA + H(+)</text>
        <dbReference type="Rhea" id="RHEA:11828"/>
        <dbReference type="Rhea" id="RHEA-COMP:10464"/>
        <dbReference type="Rhea" id="RHEA-COMP:17353"/>
        <dbReference type="ChEBI" id="CHEBI:15377"/>
        <dbReference type="ChEBI" id="CHEBI:15378"/>
        <dbReference type="ChEBI" id="CHEBI:83064"/>
        <dbReference type="ChEBI" id="CHEBI:173113"/>
        <dbReference type="EC" id="3.1.4.58"/>
    </reaction>
</comment>
<evidence type="ECO:0000313" key="4">
    <source>
        <dbReference type="Proteomes" id="UP000012046"/>
    </source>
</evidence>
<organism evidence="3 4">
    <name type="scientific">Alishewanella jeotgali KCTC 22429</name>
    <dbReference type="NCBI Taxonomy" id="1129374"/>
    <lineage>
        <taxon>Bacteria</taxon>
        <taxon>Pseudomonadati</taxon>
        <taxon>Pseudomonadota</taxon>
        <taxon>Gammaproteobacteria</taxon>
        <taxon>Alteromonadales</taxon>
        <taxon>Alteromonadaceae</taxon>
        <taxon>Alishewanella</taxon>
    </lineage>
</organism>
<protein>
    <recommendedName>
        <fullName evidence="2">RNA 2',3'-cyclic phosphodiesterase</fullName>
        <shortName evidence="2">RNA 2',3'-CPDase</shortName>
        <ecNumber evidence="2">3.1.4.58</ecNumber>
    </recommendedName>
</protein>
<evidence type="ECO:0000256" key="2">
    <source>
        <dbReference type="HAMAP-Rule" id="MF_01940"/>
    </source>
</evidence>
<feature type="short sequence motif" description="HXTX 1" evidence="2">
    <location>
        <begin position="43"/>
        <end position="46"/>
    </location>
</feature>
<feature type="active site" description="Proton acceptor" evidence="2">
    <location>
        <position position="125"/>
    </location>
</feature>
<dbReference type="PANTHER" id="PTHR35561:SF1">
    <property type="entry name" value="RNA 2',3'-CYCLIC PHOSPHODIESTERASE"/>
    <property type="match status" value="1"/>
</dbReference>
<name>H3ZIP7_9ALTE</name>